<evidence type="ECO:0000256" key="8">
    <source>
        <dbReference type="ARBA" id="ARBA00023125"/>
    </source>
</evidence>
<evidence type="ECO:0000256" key="4">
    <source>
        <dbReference type="ARBA" id="ARBA00022737"/>
    </source>
</evidence>
<keyword evidence="7" id="KW-0805">Transcription regulation</keyword>
<dbReference type="PROSITE" id="PS00028">
    <property type="entry name" value="ZINC_FINGER_C2H2_1"/>
    <property type="match status" value="4"/>
</dbReference>
<evidence type="ECO:0000256" key="7">
    <source>
        <dbReference type="ARBA" id="ARBA00023015"/>
    </source>
</evidence>
<keyword evidence="8" id="KW-0238">DNA-binding</keyword>
<feature type="domain" description="C2H2-type" evidence="12">
    <location>
        <begin position="72"/>
        <end position="99"/>
    </location>
</feature>
<dbReference type="SMART" id="SM00355">
    <property type="entry name" value="ZnF_C2H2"/>
    <property type="match status" value="6"/>
</dbReference>
<feature type="domain" description="C2H2-type" evidence="12">
    <location>
        <begin position="215"/>
        <end position="238"/>
    </location>
</feature>
<dbReference type="GO" id="GO:0000978">
    <property type="term" value="F:RNA polymerase II cis-regulatory region sequence-specific DNA binding"/>
    <property type="evidence" value="ECO:0007669"/>
    <property type="project" value="TreeGrafter"/>
</dbReference>
<dbReference type="InterPro" id="IPR036236">
    <property type="entry name" value="Znf_C2H2_sf"/>
</dbReference>
<sequence length="244" mass="28592">STPSVLSATHRPISGPQTSLVLISQPIRGQNIFLYSFQGFTLTRLCLAALSGEDLKDLERKRRRELYKEKRFFCELCNKGFHQKHQLMKHVSCHLKPFPCTSCDKGFYRVETLHRHMLSHQLREAQDQDPDRLLPCDQCDRKFRTLRQLRLSHAKVKPFMCDVCGKGFTRKKSLREHQTIHTGARPYPCQTCGKRFSTASNLRVHKRSHSDERPYKCTECDKAFKFLKTLHNFSRFTHKDLNVQ</sequence>
<protein>
    <recommendedName>
        <fullName evidence="12">C2H2-type domain-containing protein</fullName>
    </recommendedName>
</protein>
<dbReference type="GO" id="GO:0001227">
    <property type="term" value="F:DNA-binding transcription repressor activity, RNA polymerase II-specific"/>
    <property type="evidence" value="ECO:0007669"/>
    <property type="project" value="TreeGrafter"/>
</dbReference>
<keyword evidence="6" id="KW-0862">Zinc</keyword>
<evidence type="ECO:0000256" key="2">
    <source>
        <dbReference type="ARBA" id="ARBA00006991"/>
    </source>
</evidence>
<keyword evidence="14" id="KW-1185">Reference proteome</keyword>
<feature type="domain" description="C2H2-type" evidence="12">
    <location>
        <begin position="187"/>
        <end position="214"/>
    </location>
</feature>
<dbReference type="Gene3D" id="3.30.160.60">
    <property type="entry name" value="Classic Zinc Finger"/>
    <property type="match status" value="4"/>
</dbReference>
<dbReference type="PANTHER" id="PTHR24399:SF70">
    <property type="entry name" value="C2H2-TYPE DOMAIN-CONTAINING PROTEIN"/>
    <property type="match status" value="1"/>
</dbReference>
<evidence type="ECO:0000313" key="14">
    <source>
        <dbReference type="Proteomes" id="UP000472271"/>
    </source>
</evidence>
<comment type="subcellular location">
    <subcellularLocation>
        <location evidence="1">Nucleus</location>
    </subcellularLocation>
</comment>
<dbReference type="InParanoid" id="A0A673C4D3"/>
<evidence type="ECO:0000256" key="9">
    <source>
        <dbReference type="ARBA" id="ARBA00023163"/>
    </source>
</evidence>
<evidence type="ECO:0000256" key="5">
    <source>
        <dbReference type="ARBA" id="ARBA00022771"/>
    </source>
</evidence>
<evidence type="ECO:0000256" key="10">
    <source>
        <dbReference type="ARBA" id="ARBA00023242"/>
    </source>
</evidence>
<reference evidence="13" key="3">
    <citation type="submission" date="2025-09" db="UniProtKB">
        <authorList>
            <consortium name="Ensembl"/>
        </authorList>
    </citation>
    <scope>IDENTIFICATION</scope>
</reference>
<reference evidence="13" key="1">
    <citation type="submission" date="2019-06" db="EMBL/GenBank/DDBJ databases">
        <authorList>
            <consortium name="Wellcome Sanger Institute Data Sharing"/>
        </authorList>
    </citation>
    <scope>NUCLEOTIDE SEQUENCE [LARGE SCALE GENOMIC DNA]</scope>
</reference>
<feature type="domain" description="C2H2-type" evidence="12">
    <location>
        <begin position="159"/>
        <end position="186"/>
    </location>
</feature>
<evidence type="ECO:0000256" key="3">
    <source>
        <dbReference type="ARBA" id="ARBA00022723"/>
    </source>
</evidence>
<dbReference type="Ensembl" id="ENSSORT00005049297.1">
    <property type="protein sequence ID" value="ENSSORP00005048109.1"/>
    <property type="gene ID" value="ENSSORG00005021963.1"/>
</dbReference>
<accession>A0A673C4D3</accession>
<keyword evidence="5 11" id="KW-0863">Zinc-finger</keyword>
<dbReference type="Proteomes" id="UP000472271">
    <property type="component" value="Chromosome 13"/>
</dbReference>
<feature type="domain" description="C2H2-type" evidence="12">
    <location>
        <begin position="98"/>
        <end position="125"/>
    </location>
</feature>
<keyword evidence="9" id="KW-0804">Transcription</keyword>
<dbReference type="SUPFAM" id="SSF57667">
    <property type="entry name" value="beta-beta-alpha zinc fingers"/>
    <property type="match status" value="4"/>
</dbReference>
<dbReference type="GO" id="GO:0008270">
    <property type="term" value="F:zinc ion binding"/>
    <property type="evidence" value="ECO:0007669"/>
    <property type="project" value="UniProtKB-KW"/>
</dbReference>
<evidence type="ECO:0000256" key="6">
    <source>
        <dbReference type="ARBA" id="ARBA00022833"/>
    </source>
</evidence>
<organism evidence="13 14">
    <name type="scientific">Sphaeramia orbicularis</name>
    <name type="common">orbiculate cardinalfish</name>
    <dbReference type="NCBI Taxonomy" id="375764"/>
    <lineage>
        <taxon>Eukaryota</taxon>
        <taxon>Metazoa</taxon>
        <taxon>Chordata</taxon>
        <taxon>Craniata</taxon>
        <taxon>Vertebrata</taxon>
        <taxon>Euteleostomi</taxon>
        <taxon>Actinopterygii</taxon>
        <taxon>Neopterygii</taxon>
        <taxon>Teleostei</taxon>
        <taxon>Neoteleostei</taxon>
        <taxon>Acanthomorphata</taxon>
        <taxon>Gobiaria</taxon>
        <taxon>Kurtiformes</taxon>
        <taxon>Apogonoidei</taxon>
        <taxon>Apogonidae</taxon>
        <taxon>Apogoninae</taxon>
        <taxon>Sphaeramia</taxon>
    </lineage>
</organism>
<dbReference type="Pfam" id="PF00096">
    <property type="entry name" value="zf-C2H2"/>
    <property type="match status" value="3"/>
</dbReference>
<name>A0A673C4D3_9TELE</name>
<proteinExistence type="inferred from homology"/>
<dbReference type="PANTHER" id="PTHR24399">
    <property type="entry name" value="ZINC FINGER AND BTB DOMAIN-CONTAINING"/>
    <property type="match status" value="1"/>
</dbReference>
<dbReference type="GO" id="GO:0005654">
    <property type="term" value="C:nucleoplasm"/>
    <property type="evidence" value="ECO:0007669"/>
    <property type="project" value="TreeGrafter"/>
</dbReference>
<dbReference type="FunFam" id="3.30.160.60:FF:000759">
    <property type="entry name" value="zinc finger protein 16"/>
    <property type="match status" value="1"/>
</dbReference>
<keyword evidence="10" id="KW-0539">Nucleus</keyword>
<reference evidence="13" key="2">
    <citation type="submission" date="2025-08" db="UniProtKB">
        <authorList>
            <consortium name="Ensembl"/>
        </authorList>
    </citation>
    <scope>IDENTIFICATION</scope>
</reference>
<evidence type="ECO:0000259" key="12">
    <source>
        <dbReference type="PROSITE" id="PS50157"/>
    </source>
</evidence>
<dbReference type="FunFam" id="3.30.160.60:FF:000100">
    <property type="entry name" value="Zinc finger 45-like"/>
    <property type="match status" value="1"/>
</dbReference>
<evidence type="ECO:0000256" key="11">
    <source>
        <dbReference type="PROSITE-ProRule" id="PRU00042"/>
    </source>
</evidence>
<comment type="similarity">
    <text evidence="2">Belongs to the krueppel C2H2-type zinc-finger protein family.</text>
</comment>
<evidence type="ECO:0000256" key="1">
    <source>
        <dbReference type="ARBA" id="ARBA00004123"/>
    </source>
</evidence>
<dbReference type="PROSITE" id="PS50157">
    <property type="entry name" value="ZINC_FINGER_C2H2_2"/>
    <property type="match status" value="5"/>
</dbReference>
<keyword evidence="3" id="KW-0479">Metal-binding</keyword>
<keyword evidence="4" id="KW-0677">Repeat</keyword>
<dbReference type="FunFam" id="3.30.160.60:FF:000135">
    <property type="entry name" value="Zinc finger protein 358"/>
    <property type="match status" value="1"/>
</dbReference>
<dbReference type="AlphaFoldDB" id="A0A673C4D3"/>
<dbReference type="InterPro" id="IPR013087">
    <property type="entry name" value="Znf_C2H2_type"/>
</dbReference>
<evidence type="ECO:0000313" key="13">
    <source>
        <dbReference type="Ensembl" id="ENSSORP00005048109.1"/>
    </source>
</evidence>